<evidence type="ECO:0000256" key="3">
    <source>
        <dbReference type="ARBA" id="ARBA00023251"/>
    </source>
</evidence>
<dbReference type="InterPro" id="IPR000335">
    <property type="entry name" value="Bleomycin-R"/>
</dbReference>
<dbReference type="Gene3D" id="3.10.180.10">
    <property type="entry name" value="2,3-Dihydroxybiphenyl 1,2-Dioxygenase, domain 1"/>
    <property type="match status" value="1"/>
</dbReference>
<accession>A0A418SM78</accession>
<dbReference type="InterPro" id="IPR045517">
    <property type="entry name" value="Glyoxalase_8"/>
</dbReference>
<evidence type="ECO:0000313" key="6">
    <source>
        <dbReference type="Proteomes" id="UP000284202"/>
    </source>
</evidence>
<organism evidence="5 6">
    <name type="scientific">Paracoccus onubensis</name>
    <dbReference type="NCBI Taxonomy" id="1675788"/>
    <lineage>
        <taxon>Bacteria</taxon>
        <taxon>Pseudomonadati</taxon>
        <taxon>Pseudomonadota</taxon>
        <taxon>Alphaproteobacteria</taxon>
        <taxon>Rhodobacterales</taxon>
        <taxon>Paracoccaceae</taxon>
        <taxon>Paracoccus</taxon>
    </lineage>
</organism>
<evidence type="ECO:0000259" key="4">
    <source>
        <dbReference type="PROSITE" id="PS51819"/>
    </source>
</evidence>
<dbReference type="OrthoDB" id="9803104at2"/>
<reference evidence="6" key="1">
    <citation type="submission" date="2018-09" db="EMBL/GenBank/DDBJ databases">
        <title>Acidovorax cavernicola nov. sp. isolated from Gruta de las Maravillas (Aracena, Spain).</title>
        <authorList>
            <person name="Jurado V."/>
            <person name="Gutierrez-Patricio S."/>
            <person name="Gonzalez-Pimentel J.L."/>
            <person name="Miller A.Z."/>
            <person name="Laiz L."/>
            <person name="Saiz-Jimenez C."/>
        </authorList>
    </citation>
    <scope>NUCLEOTIDE SEQUENCE [LARGE SCALE GENOMIC DNA]</scope>
    <source>
        <strain evidence="6">1011MAR3C25</strain>
    </source>
</reference>
<protein>
    <recommendedName>
        <fullName evidence="2">Bleomycin resistance protein</fullName>
    </recommendedName>
</protein>
<sequence>MTNVDQAKSMARRLRDALSSDGMSISHSQALEIVARACGHADWNTASAKLDLKRASTSDVRFTCCSPILRIFDETKAREFYCDFLGFQVTFEHRFSEGMPLYLGLERAGLSLHLSEHHGDASPGANVFVSTANIREFHRELAEKRYAYNRPGLEDLPWGLQMQVTDPFGNRIRFCQQDE</sequence>
<dbReference type="SUPFAM" id="SSF54593">
    <property type="entry name" value="Glyoxalase/Bleomycin resistance protein/Dihydroxybiphenyl dioxygenase"/>
    <property type="match status" value="1"/>
</dbReference>
<dbReference type="InterPro" id="IPR037523">
    <property type="entry name" value="VOC_core"/>
</dbReference>
<dbReference type="PROSITE" id="PS51819">
    <property type="entry name" value="VOC"/>
    <property type="match status" value="1"/>
</dbReference>
<dbReference type="AlphaFoldDB" id="A0A418SM78"/>
<keyword evidence="3" id="KW-0046">Antibiotic resistance</keyword>
<evidence type="ECO:0000313" key="5">
    <source>
        <dbReference type="EMBL" id="RJE82035.1"/>
    </source>
</evidence>
<dbReference type="GO" id="GO:0046677">
    <property type="term" value="P:response to antibiotic"/>
    <property type="evidence" value="ECO:0007669"/>
    <property type="project" value="UniProtKB-KW"/>
</dbReference>
<dbReference type="CDD" id="cd08349">
    <property type="entry name" value="BLMA_like"/>
    <property type="match status" value="1"/>
</dbReference>
<name>A0A418SM78_9RHOB</name>
<dbReference type="RefSeq" id="WP_119752034.1">
    <property type="nucleotide sequence ID" value="NZ_QZCG01000021.1"/>
</dbReference>
<comment type="similarity">
    <text evidence="1">Belongs to the bleomycin resistance protein family.</text>
</comment>
<dbReference type="Proteomes" id="UP000284202">
    <property type="component" value="Unassembled WGS sequence"/>
</dbReference>
<dbReference type="Pfam" id="PF20066">
    <property type="entry name" value="Glyoxalase_8"/>
    <property type="match status" value="1"/>
</dbReference>
<feature type="domain" description="VOC" evidence="4">
    <location>
        <begin position="61"/>
        <end position="177"/>
    </location>
</feature>
<gene>
    <name evidence="5" type="ORF">D3P04_22025</name>
</gene>
<dbReference type="Pfam" id="PF19581">
    <property type="entry name" value="Glyoxalase_7"/>
    <property type="match status" value="1"/>
</dbReference>
<evidence type="ECO:0000256" key="2">
    <source>
        <dbReference type="ARBA" id="ARBA00021572"/>
    </source>
</evidence>
<proteinExistence type="inferred from homology"/>
<dbReference type="InterPro" id="IPR029068">
    <property type="entry name" value="Glyas_Bleomycin-R_OHBP_Dase"/>
</dbReference>
<comment type="caution">
    <text evidence="5">The sequence shown here is derived from an EMBL/GenBank/DDBJ whole genome shotgun (WGS) entry which is preliminary data.</text>
</comment>
<keyword evidence="6" id="KW-1185">Reference proteome</keyword>
<dbReference type="EMBL" id="QZCG01000021">
    <property type="protein sequence ID" value="RJE82035.1"/>
    <property type="molecule type" value="Genomic_DNA"/>
</dbReference>
<evidence type="ECO:0000256" key="1">
    <source>
        <dbReference type="ARBA" id="ARBA00011051"/>
    </source>
</evidence>